<reference evidence="4 5" key="1">
    <citation type="submission" date="2019-11" db="EMBL/GenBank/DDBJ databases">
        <title>Genome analysis of Rhizobacterium cereale a novel genus and species isolated from maize roots in North Spain.</title>
        <authorList>
            <person name="Menendez E."/>
            <person name="Flores-Felix J.D."/>
            <person name="Ramirez-Bahena M.-H."/>
            <person name="Igual J.M."/>
            <person name="Garcia-Fraile P."/>
            <person name="Peix A."/>
            <person name="Velazquez E."/>
        </authorList>
    </citation>
    <scope>NUCLEOTIDE SEQUENCE [LARGE SCALE GENOMIC DNA]</scope>
    <source>
        <strain evidence="4 5">RZME27</strain>
    </source>
</reference>
<keyword evidence="5" id="KW-1185">Reference proteome</keyword>
<dbReference type="EMBL" id="WIXI01000049">
    <property type="protein sequence ID" value="MQY48798.1"/>
    <property type="molecule type" value="Genomic_DNA"/>
</dbReference>
<dbReference type="PANTHER" id="PTHR44757">
    <property type="entry name" value="DIGUANYLATE CYCLASE DGCP"/>
    <property type="match status" value="1"/>
</dbReference>
<dbReference type="SMART" id="SM00052">
    <property type="entry name" value="EAL"/>
    <property type="match status" value="1"/>
</dbReference>
<feature type="transmembrane region" description="Helical" evidence="1">
    <location>
        <begin position="263"/>
        <end position="283"/>
    </location>
</feature>
<sequence length="728" mass="79202">MRVLSSRPKQSSVAQRRSLVRSLLVIFAAVMVIVTSMVLTALDRVGEHANRLDDERSRETTIGALLTFRNHLGATLNDYAAWDDADRFVYDTDGMDWVVSNFGDMTANNNLFDAAVVLTADGQALMTYEAGASADWTVKSYFGPSFQSLFDSVRNSAPEATPEGNAFIRTHRGVAAVAIGLVRQKSGRIDHEPAARRYLVLLRHLHENDIKGMARTYVVSGLRLVDQGEQPANHVDIRDVEGHAIGGLTWTSRLPGTASLAQVQPLVLGAIAMVAIYFILLFVSGARLLRQIKAEEAAAVELSRLDTLSGLSNRYGLFANLRELVSLAENSDDDVLLLYLDLDGFKEVNDAYGHGTGDNLIRGVSAGLSALIGKGVAIARVGGDEFAIAMNTRAHEAVVPELCERILGFFAEPFVIGERVAVVGTSIGVAVSARGTVSGEELLRRADMAMYRSKEAGRGRWTVYAPCMDAEREERNQLEIDLRRAIENSEIGVVYQPVVDARDGRMVSVEALARWNRTGHGPVSPEIFIGVAEQTGMIDQLGLSVLRTACRAVRQWPDLRLAVNISPGQFRDPAFAGHVAQTFSDLDVNPNRITLEMTESYFIRNPARALAAINSLKAIGVKIALDDFGSGFSSVGYLRQFGFDRMKIDQSLVATVAEGGSAVDLLQATVALARALDIPVTAEGVETEDQAKILRLSGCDELQGYFFGRPMPGDAIGRMLMEQREVGR</sequence>
<gene>
    <name evidence="4" type="ORF">GAO09_22450</name>
</gene>
<evidence type="ECO:0000259" key="2">
    <source>
        <dbReference type="PROSITE" id="PS50883"/>
    </source>
</evidence>
<dbReference type="Pfam" id="PF00990">
    <property type="entry name" value="GGDEF"/>
    <property type="match status" value="1"/>
</dbReference>
<dbReference type="Pfam" id="PF05228">
    <property type="entry name" value="CHASE4"/>
    <property type="match status" value="1"/>
</dbReference>
<dbReference type="Gene3D" id="3.30.70.270">
    <property type="match status" value="1"/>
</dbReference>
<comment type="caution">
    <text evidence="4">The sequence shown here is derived from an EMBL/GenBank/DDBJ whole genome shotgun (WGS) entry which is preliminary data.</text>
</comment>
<evidence type="ECO:0000259" key="3">
    <source>
        <dbReference type="PROSITE" id="PS50887"/>
    </source>
</evidence>
<feature type="transmembrane region" description="Helical" evidence="1">
    <location>
        <begin position="20"/>
        <end position="42"/>
    </location>
</feature>
<feature type="domain" description="GGDEF" evidence="3">
    <location>
        <begin position="333"/>
        <end position="466"/>
    </location>
</feature>
<evidence type="ECO:0000256" key="1">
    <source>
        <dbReference type="SAM" id="Phobius"/>
    </source>
</evidence>
<dbReference type="AlphaFoldDB" id="A0A6A8AFZ9"/>
<dbReference type="Proteomes" id="UP000435138">
    <property type="component" value="Unassembled WGS sequence"/>
</dbReference>
<dbReference type="CDD" id="cd01949">
    <property type="entry name" value="GGDEF"/>
    <property type="match status" value="1"/>
</dbReference>
<dbReference type="Gene3D" id="3.20.20.450">
    <property type="entry name" value="EAL domain"/>
    <property type="match status" value="1"/>
</dbReference>
<dbReference type="RefSeq" id="WP_153357891.1">
    <property type="nucleotide sequence ID" value="NZ_JAYKOO010000004.1"/>
</dbReference>
<dbReference type="SUPFAM" id="SSF141868">
    <property type="entry name" value="EAL domain-like"/>
    <property type="match status" value="1"/>
</dbReference>
<dbReference type="NCBIfam" id="TIGR00254">
    <property type="entry name" value="GGDEF"/>
    <property type="match status" value="1"/>
</dbReference>
<dbReference type="CDD" id="cd01948">
    <property type="entry name" value="EAL"/>
    <property type="match status" value="1"/>
</dbReference>
<dbReference type="SUPFAM" id="SSF55073">
    <property type="entry name" value="Nucleotide cyclase"/>
    <property type="match status" value="1"/>
</dbReference>
<dbReference type="InterPro" id="IPR029787">
    <property type="entry name" value="Nucleotide_cyclase"/>
</dbReference>
<keyword evidence="1" id="KW-0812">Transmembrane</keyword>
<dbReference type="InterPro" id="IPR035919">
    <property type="entry name" value="EAL_sf"/>
</dbReference>
<keyword evidence="1" id="KW-1133">Transmembrane helix</keyword>
<dbReference type="InterPro" id="IPR001633">
    <property type="entry name" value="EAL_dom"/>
</dbReference>
<accession>A0A6A8AFZ9</accession>
<dbReference type="PANTHER" id="PTHR44757:SF2">
    <property type="entry name" value="BIOFILM ARCHITECTURE MAINTENANCE PROTEIN MBAA"/>
    <property type="match status" value="1"/>
</dbReference>
<dbReference type="InterPro" id="IPR000160">
    <property type="entry name" value="GGDEF_dom"/>
</dbReference>
<dbReference type="Pfam" id="PF00563">
    <property type="entry name" value="EAL"/>
    <property type="match status" value="1"/>
</dbReference>
<name>A0A6A8AFZ9_9HYPH</name>
<keyword evidence="1" id="KW-0472">Membrane</keyword>
<organism evidence="4 5">
    <name type="scientific">Endobacterium cereale</name>
    <dbReference type="NCBI Taxonomy" id="2663029"/>
    <lineage>
        <taxon>Bacteria</taxon>
        <taxon>Pseudomonadati</taxon>
        <taxon>Pseudomonadota</taxon>
        <taxon>Alphaproteobacteria</taxon>
        <taxon>Hyphomicrobiales</taxon>
        <taxon>Rhizobiaceae</taxon>
        <taxon>Endobacterium</taxon>
    </lineage>
</organism>
<dbReference type="InterPro" id="IPR052155">
    <property type="entry name" value="Biofilm_reg_signaling"/>
</dbReference>
<dbReference type="PROSITE" id="PS50887">
    <property type="entry name" value="GGDEF"/>
    <property type="match status" value="1"/>
</dbReference>
<dbReference type="SMART" id="SM00267">
    <property type="entry name" value="GGDEF"/>
    <property type="match status" value="1"/>
</dbReference>
<evidence type="ECO:0000313" key="5">
    <source>
        <dbReference type="Proteomes" id="UP000435138"/>
    </source>
</evidence>
<dbReference type="InterPro" id="IPR043128">
    <property type="entry name" value="Rev_trsase/Diguanyl_cyclase"/>
</dbReference>
<feature type="domain" description="EAL" evidence="2">
    <location>
        <begin position="475"/>
        <end position="724"/>
    </location>
</feature>
<dbReference type="InterPro" id="IPR007892">
    <property type="entry name" value="CHASE4"/>
</dbReference>
<proteinExistence type="predicted"/>
<protein>
    <submittedName>
        <fullName evidence="4">EAL domain-containing protein</fullName>
    </submittedName>
</protein>
<dbReference type="PROSITE" id="PS50883">
    <property type="entry name" value="EAL"/>
    <property type="match status" value="1"/>
</dbReference>
<evidence type="ECO:0000313" key="4">
    <source>
        <dbReference type="EMBL" id="MQY48798.1"/>
    </source>
</evidence>